<dbReference type="Gene3D" id="3.90.25.10">
    <property type="entry name" value="UDP-galactose 4-epimerase, domain 1"/>
    <property type="match status" value="1"/>
</dbReference>
<evidence type="ECO:0000259" key="9">
    <source>
        <dbReference type="Pfam" id="PF16363"/>
    </source>
</evidence>
<dbReference type="Gene3D" id="3.40.50.720">
    <property type="entry name" value="NAD(P)-binding Rossmann-like Domain"/>
    <property type="match status" value="1"/>
</dbReference>
<comment type="caution">
    <text evidence="10">The sequence shown here is derived from an EMBL/GenBank/DDBJ whole genome shotgun (WGS) entry which is preliminary data.</text>
</comment>
<reference evidence="10 11" key="1">
    <citation type="submission" date="2019-09" db="EMBL/GenBank/DDBJ databases">
        <title>Actinomadura physcomitrii sp. nov., a novel actinomycete isolated from moss [Physcomitrium sphaericum (Ludw) Fuernr].</title>
        <authorList>
            <person name="Liu C."/>
            <person name="Zhuang X."/>
        </authorList>
    </citation>
    <scope>NUCLEOTIDE SEQUENCE [LARGE SCALE GENOMIC DNA]</scope>
    <source>
        <strain evidence="10 11">CYP1-1B</strain>
    </source>
</reference>
<evidence type="ECO:0000256" key="6">
    <source>
        <dbReference type="ARBA" id="ARBA00023027"/>
    </source>
</evidence>
<evidence type="ECO:0000256" key="7">
    <source>
        <dbReference type="ARBA" id="ARBA00023239"/>
    </source>
</evidence>
<gene>
    <name evidence="10" type="primary">rfbB</name>
    <name evidence="10" type="ORF">F9B16_15800</name>
</gene>
<dbReference type="SUPFAM" id="SSF51735">
    <property type="entry name" value="NAD(P)-binding Rossmann-fold domains"/>
    <property type="match status" value="1"/>
</dbReference>
<dbReference type="EC" id="4.2.1.46" evidence="4 8"/>
<organism evidence="10 11">
    <name type="scientific">Actinomadura montaniterrae</name>
    <dbReference type="NCBI Taxonomy" id="1803903"/>
    <lineage>
        <taxon>Bacteria</taxon>
        <taxon>Bacillati</taxon>
        <taxon>Actinomycetota</taxon>
        <taxon>Actinomycetes</taxon>
        <taxon>Streptosporangiales</taxon>
        <taxon>Thermomonosporaceae</taxon>
        <taxon>Actinomadura</taxon>
    </lineage>
</organism>
<dbReference type="CDD" id="cd05246">
    <property type="entry name" value="dTDP_GD_SDR_e"/>
    <property type="match status" value="1"/>
</dbReference>
<dbReference type="GO" id="GO:0008460">
    <property type="term" value="F:dTDP-glucose 4,6-dehydratase activity"/>
    <property type="evidence" value="ECO:0007669"/>
    <property type="project" value="UniProtKB-EC"/>
</dbReference>
<dbReference type="EMBL" id="WBMR01000037">
    <property type="protein sequence ID" value="KAB2381578.1"/>
    <property type="molecule type" value="Genomic_DNA"/>
</dbReference>
<dbReference type="RefSeq" id="WP_151540825.1">
    <property type="nucleotide sequence ID" value="NZ_WBMR01000037.1"/>
</dbReference>
<evidence type="ECO:0000256" key="8">
    <source>
        <dbReference type="RuleBase" id="RU004473"/>
    </source>
</evidence>
<feature type="domain" description="NAD(P)-binding" evidence="9">
    <location>
        <begin position="9"/>
        <end position="309"/>
    </location>
</feature>
<name>A0A6L3VU62_9ACTN</name>
<keyword evidence="6" id="KW-0520">NAD</keyword>
<dbReference type="AlphaFoldDB" id="A0A6L3VU62"/>
<evidence type="ECO:0000256" key="4">
    <source>
        <dbReference type="ARBA" id="ARBA00011990"/>
    </source>
</evidence>
<dbReference type="OrthoDB" id="3505012at2"/>
<keyword evidence="11" id="KW-1185">Reference proteome</keyword>
<evidence type="ECO:0000313" key="11">
    <source>
        <dbReference type="Proteomes" id="UP000483004"/>
    </source>
</evidence>
<evidence type="ECO:0000256" key="1">
    <source>
        <dbReference type="ARBA" id="ARBA00001539"/>
    </source>
</evidence>
<dbReference type="InterPro" id="IPR005888">
    <property type="entry name" value="dTDP_Gluc_deHydtase"/>
</dbReference>
<dbReference type="Proteomes" id="UP000483004">
    <property type="component" value="Unassembled WGS sequence"/>
</dbReference>
<evidence type="ECO:0000313" key="10">
    <source>
        <dbReference type="EMBL" id="KAB2381578.1"/>
    </source>
</evidence>
<dbReference type="PANTHER" id="PTHR43000">
    <property type="entry name" value="DTDP-D-GLUCOSE 4,6-DEHYDRATASE-RELATED"/>
    <property type="match status" value="1"/>
</dbReference>
<dbReference type="GO" id="GO:0009225">
    <property type="term" value="P:nucleotide-sugar metabolic process"/>
    <property type="evidence" value="ECO:0007669"/>
    <property type="project" value="InterPro"/>
</dbReference>
<dbReference type="NCBIfam" id="TIGR01181">
    <property type="entry name" value="dTDP_gluc_dehyt"/>
    <property type="match status" value="1"/>
</dbReference>
<dbReference type="InterPro" id="IPR016040">
    <property type="entry name" value="NAD(P)-bd_dom"/>
</dbReference>
<evidence type="ECO:0000256" key="2">
    <source>
        <dbReference type="ARBA" id="ARBA00001911"/>
    </source>
</evidence>
<comment type="cofactor">
    <cofactor evidence="2 8">
        <name>NAD(+)</name>
        <dbReference type="ChEBI" id="CHEBI:57540"/>
    </cofactor>
</comment>
<keyword evidence="7 8" id="KW-0456">Lyase</keyword>
<protein>
    <recommendedName>
        <fullName evidence="5 8">dTDP-glucose 4,6-dehydratase</fullName>
        <ecNumber evidence="4 8">4.2.1.46</ecNumber>
    </recommendedName>
</protein>
<evidence type="ECO:0000256" key="5">
    <source>
        <dbReference type="ARBA" id="ARBA00016977"/>
    </source>
</evidence>
<comment type="catalytic activity">
    <reaction evidence="1 8">
        <text>dTDP-alpha-D-glucose = dTDP-4-dehydro-6-deoxy-alpha-D-glucose + H2O</text>
        <dbReference type="Rhea" id="RHEA:17221"/>
        <dbReference type="ChEBI" id="CHEBI:15377"/>
        <dbReference type="ChEBI" id="CHEBI:57477"/>
        <dbReference type="ChEBI" id="CHEBI:57649"/>
        <dbReference type="EC" id="4.2.1.46"/>
    </reaction>
</comment>
<evidence type="ECO:0000256" key="3">
    <source>
        <dbReference type="ARBA" id="ARBA00008178"/>
    </source>
</evidence>
<proteinExistence type="inferred from homology"/>
<dbReference type="Pfam" id="PF16363">
    <property type="entry name" value="GDP_Man_Dehyd"/>
    <property type="match status" value="1"/>
</dbReference>
<accession>A0A6L3VU62</accession>
<comment type="similarity">
    <text evidence="3 8">Belongs to the NAD(P)-dependent epimerase/dehydratase family. dTDP-glucose dehydratase subfamily.</text>
</comment>
<sequence length="327" mass="36353">MSGPRTRVLVTGGAGFIGSHYVRTMLAGGYAGFEDAEITVVDLLTYSGRTANLPCDDARMRLVRGDICDQALLRETMRGHDAVVHFAAESHVDRSLVGAADFMRTNVLGTQSVLDAALHTGVETVVHVSTDEVYGSIETGQWTEEWPLEPNSPYASSKASSDLVARSYWRTHGLDVRVTRCSNNYGPYQHVEKLIPRFVTNLLSGATVPLYGDGTNVREWIHVDDHCRALQLVLTRGRAGQVYNVGGGTALSNREMTELLLELCDAGWDRVEHVEDRKGHDLRYAIDDSKIRRELGYAPAMDFATGLARTVEWYRSNPAWWKPLRNE</sequence>
<dbReference type="InterPro" id="IPR036291">
    <property type="entry name" value="NAD(P)-bd_dom_sf"/>
</dbReference>